<keyword evidence="2 4" id="KW-0808">Transferase</keyword>
<dbReference type="InterPro" id="IPR020616">
    <property type="entry name" value="Thiolase_N"/>
</dbReference>
<evidence type="ECO:0000256" key="5">
    <source>
        <dbReference type="SAM" id="MobiDB-lite"/>
    </source>
</evidence>
<dbReference type="EMBL" id="OB665797">
    <property type="protein sequence ID" value="CAD7233186.1"/>
    <property type="molecule type" value="Genomic_DNA"/>
</dbReference>
<organism evidence="6">
    <name type="scientific">Cyprideis torosa</name>
    <dbReference type="NCBI Taxonomy" id="163714"/>
    <lineage>
        <taxon>Eukaryota</taxon>
        <taxon>Metazoa</taxon>
        <taxon>Ecdysozoa</taxon>
        <taxon>Arthropoda</taxon>
        <taxon>Crustacea</taxon>
        <taxon>Oligostraca</taxon>
        <taxon>Ostracoda</taxon>
        <taxon>Podocopa</taxon>
        <taxon>Podocopida</taxon>
        <taxon>Cytherocopina</taxon>
        <taxon>Cytheroidea</taxon>
        <taxon>Cytherideidae</taxon>
        <taxon>Cyprideis</taxon>
    </lineage>
</organism>
<dbReference type="FunFam" id="3.40.47.10:FF:000010">
    <property type="entry name" value="Acetyl-CoA acetyltransferase (Thiolase)"/>
    <property type="match status" value="1"/>
</dbReference>
<dbReference type="InterPro" id="IPR020613">
    <property type="entry name" value="Thiolase_CS"/>
</dbReference>
<dbReference type="AlphaFoldDB" id="A0A7R8ZQD1"/>
<dbReference type="PANTHER" id="PTHR18919:SF107">
    <property type="entry name" value="ACETYL-COA ACETYLTRANSFERASE, CYTOSOLIC"/>
    <property type="match status" value="1"/>
</dbReference>
<dbReference type="Pfam" id="PF02803">
    <property type="entry name" value="Thiolase_C"/>
    <property type="match status" value="1"/>
</dbReference>
<name>A0A7R8ZQD1_9CRUS</name>
<evidence type="ECO:0000256" key="2">
    <source>
        <dbReference type="ARBA" id="ARBA00022679"/>
    </source>
</evidence>
<dbReference type="OrthoDB" id="5404651at2759"/>
<evidence type="ECO:0000256" key="1">
    <source>
        <dbReference type="ARBA" id="ARBA00010982"/>
    </source>
</evidence>
<protein>
    <submittedName>
        <fullName evidence="6">Uncharacterized protein</fullName>
    </submittedName>
</protein>
<dbReference type="InterPro" id="IPR016039">
    <property type="entry name" value="Thiolase-like"/>
</dbReference>
<proteinExistence type="inferred from homology"/>
<evidence type="ECO:0000256" key="4">
    <source>
        <dbReference type="RuleBase" id="RU003557"/>
    </source>
</evidence>
<keyword evidence="3 4" id="KW-0012">Acyltransferase</keyword>
<dbReference type="InterPro" id="IPR020617">
    <property type="entry name" value="Thiolase_C"/>
</dbReference>
<accession>A0A7R8ZQD1</accession>
<dbReference type="PROSITE" id="PS00737">
    <property type="entry name" value="THIOLASE_2"/>
    <property type="match status" value="1"/>
</dbReference>
<dbReference type="PANTHER" id="PTHR18919">
    <property type="entry name" value="ACETYL-COA C-ACYLTRANSFERASE"/>
    <property type="match status" value="1"/>
</dbReference>
<dbReference type="GO" id="GO:0016747">
    <property type="term" value="F:acyltransferase activity, transferring groups other than amino-acyl groups"/>
    <property type="evidence" value="ECO:0007669"/>
    <property type="project" value="InterPro"/>
</dbReference>
<dbReference type="Pfam" id="PF00108">
    <property type="entry name" value="Thiolase_N"/>
    <property type="match status" value="1"/>
</dbReference>
<feature type="region of interest" description="Disordered" evidence="5">
    <location>
        <begin position="86"/>
        <end position="117"/>
    </location>
</feature>
<feature type="region of interest" description="Disordered" evidence="5">
    <location>
        <begin position="156"/>
        <end position="195"/>
    </location>
</feature>
<dbReference type="PROSITE" id="PS00098">
    <property type="entry name" value="THIOLASE_1"/>
    <property type="match status" value="1"/>
</dbReference>
<dbReference type="CDD" id="cd00751">
    <property type="entry name" value="thiolase"/>
    <property type="match status" value="1"/>
</dbReference>
<evidence type="ECO:0000256" key="3">
    <source>
        <dbReference type="ARBA" id="ARBA00023315"/>
    </source>
</evidence>
<gene>
    <name evidence="6" type="ORF">CTOB1V02_LOCUS11009</name>
</gene>
<dbReference type="InterPro" id="IPR002155">
    <property type="entry name" value="Thiolase"/>
</dbReference>
<dbReference type="Gene3D" id="3.40.47.10">
    <property type="match status" value="2"/>
</dbReference>
<evidence type="ECO:0000313" key="6">
    <source>
        <dbReference type="EMBL" id="CAD7233186.1"/>
    </source>
</evidence>
<comment type="similarity">
    <text evidence="1 4">Belongs to the thiolase-like superfamily. Thiolase family.</text>
</comment>
<dbReference type="InterPro" id="IPR020615">
    <property type="entry name" value="Thiolase_acyl_enz_int_AS"/>
</dbReference>
<reference evidence="6" key="1">
    <citation type="submission" date="2020-11" db="EMBL/GenBank/DDBJ databases">
        <authorList>
            <person name="Tran Van P."/>
        </authorList>
    </citation>
    <scope>NUCLEOTIDE SEQUENCE</scope>
</reference>
<dbReference type="SUPFAM" id="SSF53901">
    <property type="entry name" value="Thiolase-like"/>
    <property type="match status" value="2"/>
</dbReference>
<sequence length="568" mass="60689">MESTAMNVLQRSSSYLNDITEQVLYAVRRDLFRLHSEPGFPKPTSRHRPRRTVSMICTPPSRPIPGRRASFNLALHRQHDPFSFLDSPMSCPDESESSESDFSWNGPDELQDMEDGRDSGICLPMMKVIPEEANFQQHFLEVSRRLPPLSIWERGEDAEEEGEQQPMSTMPSVDASTSSAERSRTSIEGSALSDNADGSLNGLLSSVPAVQLATHCIEALLNRNKLKGTDVSEVIIGQVLTAGQGQNPPRQAALKAGIPAEVPAYGINMLCASGLKSVGLAASSIGRGDSSVVIAGGMESMSQAPHFMQCRGKSTRMGDLTLKDSMLIDGLTDVHLGGCLMGVTAENVAKKYGISREAQDAFAFKSQMKTAETVRTGGFKAEIVNVKVPSKERGWLNLVVSEDEHPRPETTLEGLAALKPAFKASDGSGTVTAGNSSGINDGAALLLLMSADEAMKRGARVMARIVAQAQIGCDPALMGMGPLEAVRAVLRKAGWTLEEVDLFELNEAFASQSLAVMSELGVDSDKVNIKGGGIALGHPIGASGARILTTLLYSMKEKSARKGVASLC</sequence>
<feature type="non-terminal residue" evidence="6">
    <location>
        <position position="1"/>
    </location>
</feature>
<dbReference type="NCBIfam" id="TIGR01930">
    <property type="entry name" value="AcCoA-C-Actrans"/>
    <property type="match status" value="1"/>
</dbReference>